<comment type="pathway">
    <text evidence="2">Aromatic compound metabolism; beta-ketoadipate pathway; acetyl-CoA and succinyl-CoA from 3-oxoadipate: step 2/2.</text>
</comment>
<evidence type="ECO:0000256" key="6">
    <source>
        <dbReference type="ARBA" id="ARBA00022679"/>
    </source>
</evidence>
<dbReference type="PROSITE" id="PS00737">
    <property type="entry name" value="THIOLASE_2"/>
    <property type="match status" value="1"/>
</dbReference>
<dbReference type="InterPro" id="IPR020613">
    <property type="entry name" value="Thiolase_CS"/>
</dbReference>
<dbReference type="NCBIfam" id="NF006551">
    <property type="entry name" value="PRK09050.1"/>
    <property type="match status" value="1"/>
</dbReference>
<evidence type="ECO:0000256" key="4">
    <source>
        <dbReference type="ARBA" id="ARBA00012233"/>
    </source>
</evidence>
<evidence type="ECO:0000256" key="3">
    <source>
        <dbReference type="ARBA" id="ARBA00010982"/>
    </source>
</evidence>
<keyword evidence="7" id="KW-0583">PHB biosynthesis</keyword>
<dbReference type="NCBIfam" id="TIGR01930">
    <property type="entry name" value="AcCoA-C-Actrans"/>
    <property type="match status" value="1"/>
</dbReference>
<keyword evidence="9 14" id="KW-0012">Acyltransferase</keyword>
<evidence type="ECO:0000256" key="8">
    <source>
        <dbReference type="ARBA" id="ARBA00022797"/>
    </source>
</evidence>
<dbReference type="RefSeq" id="WP_108434009.1">
    <property type="nucleotide sequence ID" value="NZ_CP028918.1"/>
</dbReference>
<evidence type="ECO:0000256" key="14">
    <source>
        <dbReference type="RuleBase" id="RU003557"/>
    </source>
</evidence>
<keyword evidence="18" id="KW-1185">Reference proteome</keyword>
<dbReference type="PIRSF" id="PIRSF000429">
    <property type="entry name" value="Ac-CoA_Ac_transf"/>
    <property type="match status" value="1"/>
</dbReference>
<dbReference type="SUPFAM" id="SSF53901">
    <property type="entry name" value="Thiolase-like"/>
    <property type="match status" value="2"/>
</dbReference>
<feature type="active site" description="Acyl-thioester intermediate" evidence="13">
    <location>
        <position position="90"/>
    </location>
</feature>
<evidence type="ECO:0000313" key="18">
    <source>
        <dbReference type="Proteomes" id="UP000244496"/>
    </source>
</evidence>
<name>A0A2S0UHG8_9RHOB</name>
<evidence type="ECO:0000259" key="15">
    <source>
        <dbReference type="Pfam" id="PF00108"/>
    </source>
</evidence>
<feature type="active site" description="Proton acceptor" evidence="13">
    <location>
        <position position="355"/>
    </location>
</feature>
<dbReference type="EMBL" id="CP028918">
    <property type="protein sequence ID" value="AWB47180.1"/>
    <property type="molecule type" value="Genomic_DNA"/>
</dbReference>
<dbReference type="PANTHER" id="PTHR18919">
    <property type="entry name" value="ACETYL-COA C-ACYLTRANSFERASE"/>
    <property type="match status" value="1"/>
</dbReference>
<dbReference type="Pfam" id="PF00108">
    <property type="entry name" value="Thiolase_N"/>
    <property type="match status" value="1"/>
</dbReference>
<evidence type="ECO:0000256" key="13">
    <source>
        <dbReference type="PIRSR" id="PIRSR000429-1"/>
    </source>
</evidence>
<evidence type="ECO:0000256" key="12">
    <source>
        <dbReference type="ARBA" id="ARBA00048527"/>
    </source>
</evidence>
<dbReference type="PANTHER" id="PTHR18919:SF107">
    <property type="entry name" value="ACETYL-COA ACETYLTRANSFERASE, CYTOSOLIC"/>
    <property type="match status" value="1"/>
</dbReference>
<keyword evidence="8" id="KW-0058">Aromatic hydrocarbons catabolism</keyword>
<dbReference type="InterPro" id="IPR020615">
    <property type="entry name" value="Thiolase_acyl_enz_int_AS"/>
</dbReference>
<dbReference type="CDD" id="cd00751">
    <property type="entry name" value="thiolase"/>
    <property type="match status" value="1"/>
</dbReference>
<dbReference type="PROSITE" id="PS00098">
    <property type="entry name" value="THIOLASE_1"/>
    <property type="match status" value="1"/>
</dbReference>
<comment type="function">
    <text evidence="1">Catalyzes thiolytic cleavage of beta-ketoadipyl-CoA to succinyl-CoA and acetyl-CoA.</text>
</comment>
<reference evidence="17 18" key="1">
    <citation type="submission" date="2018-04" db="EMBL/GenBank/DDBJ databases">
        <title>Genome sequencing of Gemmobacter.</title>
        <authorList>
            <person name="Yi H."/>
            <person name="Baek M.-G."/>
        </authorList>
    </citation>
    <scope>NUCLEOTIDE SEQUENCE [LARGE SCALE GENOMIC DNA]</scope>
    <source>
        <strain evidence="17 18">HYN0069</strain>
    </source>
</reference>
<dbReference type="GO" id="GO:0019619">
    <property type="term" value="P:3,4-dihydroxybenzoate catabolic process"/>
    <property type="evidence" value="ECO:0007669"/>
    <property type="project" value="InterPro"/>
</dbReference>
<dbReference type="OrthoDB" id="9764638at2"/>
<dbReference type="GO" id="GO:0033812">
    <property type="term" value="F:3-oxoadipyl-CoA thiolase activity"/>
    <property type="evidence" value="ECO:0007669"/>
    <property type="project" value="UniProtKB-EC"/>
</dbReference>
<comment type="pathway">
    <text evidence="10">Metabolic intermediate biosynthesis; (R)-mevalonate biosynthesis; (R)-mevalonate from acetyl-CoA: step 1/3.</text>
</comment>
<evidence type="ECO:0000259" key="16">
    <source>
        <dbReference type="Pfam" id="PF02803"/>
    </source>
</evidence>
<feature type="domain" description="Thiolase N-terminal" evidence="15">
    <location>
        <begin position="4"/>
        <end position="266"/>
    </location>
</feature>
<evidence type="ECO:0000256" key="2">
    <source>
        <dbReference type="ARBA" id="ARBA00005071"/>
    </source>
</evidence>
<comment type="catalytic activity">
    <reaction evidence="12">
        <text>succinyl-CoA + acetyl-CoA = 3-oxoadipyl-CoA + CoA</text>
        <dbReference type="Rhea" id="RHEA:19481"/>
        <dbReference type="ChEBI" id="CHEBI:57287"/>
        <dbReference type="ChEBI" id="CHEBI:57288"/>
        <dbReference type="ChEBI" id="CHEBI:57292"/>
        <dbReference type="ChEBI" id="CHEBI:57348"/>
        <dbReference type="EC" id="2.3.1.174"/>
    </reaction>
</comment>
<evidence type="ECO:0000313" key="17">
    <source>
        <dbReference type="EMBL" id="AWB47180.1"/>
    </source>
</evidence>
<dbReference type="AlphaFoldDB" id="A0A2S0UHG8"/>
<gene>
    <name evidence="17" type="primary">pcaF</name>
    <name evidence="17" type="ORF">HYN69_00490</name>
</gene>
<dbReference type="EC" id="2.3.1.174" evidence="4"/>
<dbReference type="FunFam" id="3.40.47.10:FF:000010">
    <property type="entry name" value="Acetyl-CoA acetyltransferase (Thiolase)"/>
    <property type="match status" value="1"/>
</dbReference>
<evidence type="ECO:0000256" key="11">
    <source>
        <dbReference type="ARBA" id="ARBA00041222"/>
    </source>
</evidence>
<dbReference type="InterPro" id="IPR002155">
    <property type="entry name" value="Thiolase"/>
</dbReference>
<organism evidence="17 18">
    <name type="scientific">Paragemmobacter aquarius</name>
    <dbReference type="NCBI Taxonomy" id="2169400"/>
    <lineage>
        <taxon>Bacteria</taxon>
        <taxon>Pseudomonadati</taxon>
        <taxon>Pseudomonadota</taxon>
        <taxon>Alphaproteobacteria</taxon>
        <taxon>Rhodobacterales</taxon>
        <taxon>Paracoccaceae</taxon>
        <taxon>Paragemmobacter</taxon>
    </lineage>
</organism>
<accession>A0A2S0UHG8</accession>
<dbReference type="InterPro" id="IPR012793">
    <property type="entry name" value="PcaF"/>
</dbReference>
<sequence>MTPVYICDYIRTPIGRFGGALSSVRADDLGAVPLRALMARNGGVDWDAVDDVIFGCANQAGEDNRNVARMSALLAGLPVSVTGTTINRLCGSGMDAVLVAARQIAAGEAHLMIAGGVESMSRAPFVMPKADTAFSRNAEIYDTTIGWRFVNPAMQAAHGTDSMPQTGQNVADDFGIDRDAQDAMALASQNKAAAAQASGRLAREITPVTVAQRKGDPLAVAQDEHPRATTIEALAKLRPLFPNGSVTAGNASGVNDGAAALVIASEAAMKRHGLRPLARILGGATAGVAPRIMGIGPAPASEKLMARLGLGPADFDVIELNEAFAAQGIATLRQLGIADDDRRVNRNGGAIALGHPLGMSGARITGTAALELHETGGKRSLSTMCIGVGQGISIALERV</sequence>
<proteinExistence type="inferred from homology"/>
<dbReference type="InterPro" id="IPR016039">
    <property type="entry name" value="Thiolase-like"/>
</dbReference>
<evidence type="ECO:0000256" key="1">
    <source>
        <dbReference type="ARBA" id="ARBA00003720"/>
    </source>
</evidence>
<dbReference type="Pfam" id="PF02803">
    <property type="entry name" value="Thiolase_C"/>
    <property type="match status" value="1"/>
</dbReference>
<dbReference type="KEGG" id="geh:HYN69_00490"/>
<protein>
    <recommendedName>
        <fullName evidence="5">Beta-ketoadipyl-CoA thiolase</fullName>
        <ecNumber evidence="4">2.3.1.174</ecNumber>
    </recommendedName>
    <alternativeName>
        <fullName evidence="11">3-oxoadipyl-CoA thiolase</fullName>
    </alternativeName>
</protein>
<dbReference type="Gene3D" id="3.40.47.10">
    <property type="match status" value="1"/>
</dbReference>
<dbReference type="InterPro" id="IPR020616">
    <property type="entry name" value="Thiolase_N"/>
</dbReference>
<feature type="domain" description="Thiolase C-terminal" evidence="16">
    <location>
        <begin position="275"/>
        <end position="398"/>
    </location>
</feature>
<comment type="similarity">
    <text evidence="3 14">Belongs to the thiolase-like superfamily. Thiolase family.</text>
</comment>
<evidence type="ECO:0000256" key="10">
    <source>
        <dbReference type="ARBA" id="ARBA00037924"/>
    </source>
</evidence>
<evidence type="ECO:0000256" key="5">
    <source>
        <dbReference type="ARBA" id="ARBA00016181"/>
    </source>
</evidence>
<dbReference type="InterPro" id="IPR020617">
    <property type="entry name" value="Thiolase_C"/>
</dbReference>
<dbReference type="GO" id="GO:0042619">
    <property type="term" value="P:poly-hydroxybutyrate biosynthetic process"/>
    <property type="evidence" value="ECO:0007669"/>
    <property type="project" value="UniProtKB-KW"/>
</dbReference>
<evidence type="ECO:0000256" key="9">
    <source>
        <dbReference type="ARBA" id="ARBA00023315"/>
    </source>
</evidence>
<dbReference type="Proteomes" id="UP000244496">
    <property type="component" value="Chromosome"/>
</dbReference>
<evidence type="ECO:0000256" key="7">
    <source>
        <dbReference type="ARBA" id="ARBA00022752"/>
    </source>
</evidence>
<keyword evidence="6 14" id="KW-0808">Transferase</keyword>
<feature type="active site" description="Proton acceptor" evidence="13">
    <location>
        <position position="385"/>
    </location>
</feature>
<dbReference type="NCBIfam" id="TIGR02430">
    <property type="entry name" value="pcaF"/>
    <property type="match status" value="1"/>
</dbReference>